<accession>A0A7T8K0U4</accession>
<dbReference type="Proteomes" id="UP000595437">
    <property type="component" value="Chromosome 11"/>
</dbReference>
<sequence length="62" mass="7291">MYVTALASYLSAIKKIENQLTFSHGRGEKACDVRFLPRREESKEVIEFFNYPKSTVYDQWKA</sequence>
<organism evidence="1 2">
    <name type="scientific">Caligus rogercresseyi</name>
    <name type="common">Sea louse</name>
    <dbReference type="NCBI Taxonomy" id="217165"/>
    <lineage>
        <taxon>Eukaryota</taxon>
        <taxon>Metazoa</taxon>
        <taxon>Ecdysozoa</taxon>
        <taxon>Arthropoda</taxon>
        <taxon>Crustacea</taxon>
        <taxon>Multicrustacea</taxon>
        <taxon>Hexanauplia</taxon>
        <taxon>Copepoda</taxon>
        <taxon>Siphonostomatoida</taxon>
        <taxon>Caligidae</taxon>
        <taxon>Caligus</taxon>
    </lineage>
</organism>
<reference evidence="2" key="1">
    <citation type="submission" date="2021-01" db="EMBL/GenBank/DDBJ databases">
        <title>Caligus Genome Assembly.</title>
        <authorList>
            <person name="Gallardo-Escarate C."/>
        </authorList>
    </citation>
    <scope>NUCLEOTIDE SEQUENCE [LARGE SCALE GENOMIC DNA]</scope>
</reference>
<evidence type="ECO:0000313" key="2">
    <source>
        <dbReference type="Proteomes" id="UP000595437"/>
    </source>
</evidence>
<name>A0A7T8K0U4_CALRO</name>
<keyword evidence="2" id="KW-1185">Reference proteome</keyword>
<protein>
    <submittedName>
        <fullName evidence="1">Uncharacterized protein</fullName>
    </submittedName>
</protein>
<evidence type="ECO:0000313" key="1">
    <source>
        <dbReference type="EMBL" id="QQP42323.1"/>
    </source>
</evidence>
<dbReference type="EMBL" id="CP045900">
    <property type="protein sequence ID" value="QQP42323.1"/>
    <property type="molecule type" value="Genomic_DNA"/>
</dbReference>
<gene>
    <name evidence="1" type="ORF">FKW44_016943</name>
</gene>
<dbReference type="AlphaFoldDB" id="A0A7T8K0U4"/>
<proteinExistence type="predicted"/>